<evidence type="ECO:0000313" key="2">
    <source>
        <dbReference type="Proteomes" id="UP000095751"/>
    </source>
</evidence>
<dbReference type="Proteomes" id="UP000095751">
    <property type="component" value="Unassembled WGS sequence"/>
</dbReference>
<evidence type="ECO:0000313" key="1">
    <source>
        <dbReference type="EMBL" id="OEU19628.1"/>
    </source>
</evidence>
<protein>
    <submittedName>
        <fullName evidence="1">Uncharacterized protein</fullName>
    </submittedName>
</protein>
<dbReference type="EMBL" id="KV784355">
    <property type="protein sequence ID" value="OEU19628.1"/>
    <property type="molecule type" value="Genomic_DNA"/>
</dbReference>
<gene>
    <name evidence="1" type="ORF">FRACYDRAFT_224483</name>
</gene>
<dbReference type="AlphaFoldDB" id="A0A1E7FN89"/>
<dbReference type="KEGG" id="fcy:FRACYDRAFT_224483"/>
<organism evidence="1 2">
    <name type="scientific">Fragilariopsis cylindrus CCMP1102</name>
    <dbReference type="NCBI Taxonomy" id="635003"/>
    <lineage>
        <taxon>Eukaryota</taxon>
        <taxon>Sar</taxon>
        <taxon>Stramenopiles</taxon>
        <taxon>Ochrophyta</taxon>
        <taxon>Bacillariophyta</taxon>
        <taxon>Bacillariophyceae</taxon>
        <taxon>Bacillariophycidae</taxon>
        <taxon>Bacillariales</taxon>
        <taxon>Bacillariaceae</taxon>
        <taxon>Fragilariopsis</taxon>
    </lineage>
</organism>
<accession>A0A1E7FN89</accession>
<dbReference type="InParanoid" id="A0A1E7FN89"/>
<proteinExistence type="predicted"/>
<name>A0A1E7FN89_9STRA</name>
<sequence length="169" mass="19036">MDHLRAAIEAAEADHRLHVEEVVDVVEVVLEAIQGQDHQNVVEEVGEDDVVRLHLVEEDHGDGLEATADLAVVHRHAEDGPKEIEVAGIMTMIEEEDHLKDTVGDLLKMIIVAIEEAMTIVVVAETIMELLEEEEAREVMVLHRCTADHQVQEMHMDHQEEEVDHLHPP</sequence>
<keyword evidence="2" id="KW-1185">Reference proteome</keyword>
<reference evidence="1 2" key="1">
    <citation type="submission" date="2016-09" db="EMBL/GenBank/DDBJ databases">
        <title>Extensive genetic diversity and differential bi-allelic expression allows diatom success in the polar Southern Ocean.</title>
        <authorList>
            <consortium name="DOE Joint Genome Institute"/>
            <person name="Mock T."/>
            <person name="Otillar R.P."/>
            <person name="Strauss J."/>
            <person name="Dupont C."/>
            <person name="Frickenhaus S."/>
            <person name="Maumus F."/>
            <person name="Mcmullan M."/>
            <person name="Sanges R."/>
            <person name="Schmutz J."/>
            <person name="Toseland A."/>
            <person name="Valas R."/>
            <person name="Veluchamy A."/>
            <person name="Ward B.J."/>
            <person name="Allen A."/>
            <person name="Barry K."/>
            <person name="Falciatore A."/>
            <person name="Ferrante M."/>
            <person name="Fortunato A.E."/>
            <person name="Gloeckner G."/>
            <person name="Gruber A."/>
            <person name="Hipkin R."/>
            <person name="Janech M."/>
            <person name="Kroth P."/>
            <person name="Leese F."/>
            <person name="Lindquist E."/>
            <person name="Lyon B.R."/>
            <person name="Martin J."/>
            <person name="Mayer C."/>
            <person name="Parker M."/>
            <person name="Quesneville H."/>
            <person name="Raymond J."/>
            <person name="Uhlig C."/>
            <person name="Valentin K.U."/>
            <person name="Worden A.Z."/>
            <person name="Armbrust E.V."/>
            <person name="Bowler C."/>
            <person name="Green B."/>
            <person name="Moulton V."/>
            <person name="Van Oosterhout C."/>
            <person name="Grigoriev I."/>
        </authorList>
    </citation>
    <scope>NUCLEOTIDE SEQUENCE [LARGE SCALE GENOMIC DNA]</scope>
    <source>
        <strain evidence="1 2">CCMP1102</strain>
    </source>
</reference>